<reference evidence="10" key="1">
    <citation type="journal article" date="2019" name="Int. J. Syst. Evol. Microbiol.">
        <title>The Global Catalogue of Microorganisms (GCM) 10K type strain sequencing project: providing services to taxonomists for standard genome sequencing and annotation.</title>
        <authorList>
            <consortium name="The Broad Institute Genomics Platform"/>
            <consortium name="The Broad Institute Genome Sequencing Center for Infectious Disease"/>
            <person name="Wu L."/>
            <person name="Ma J."/>
        </authorList>
    </citation>
    <scope>NUCLEOTIDE SEQUENCE [LARGE SCALE GENOMIC DNA]</scope>
    <source>
        <strain evidence="10">JCM 17130</strain>
    </source>
</reference>
<accession>A0ABW4L4R2</accession>
<evidence type="ECO:0000256" key="2">
    <source>
        <dbReference type="ARBA" id="ARBA00010792"/>
    </source>
</evidence>
<keyword evidence="4 7" id="KW-0812">Transmembrane</keyword>
<comment type="caution">
    <text evidence="9">The sequence shown here is derived from an EMBL/GenBank/DDBJ whole genome shotgun (WGS) entry which is preliminary data.</text>
</comment>
<evidence type="ECO:0000256" key="6">
    <source>
        <dbReference type="ARBA" id="ARBA00023136"/>
    </source>
</evidence>
<dbReference type="Pfam" id="PF09335">
    <property type="entry name" value="VTT_dom"/>
    <property type="match status" value="1"/>
</dbReference>
<evidence type="ECO:0000259" key="8">
    <source>
        <dbReference type="Pfam" id="PF09335"/>
    </source>
</evidence>
<feature type="transmembrane region" description="Helical" evidence="7">
    <location>
        <begin position="130"/>
        <end position="148"/>
    </location>
</feature>
<keyword evidence="5 7" id="KW-1133">Transmembrane helix</keyword>
<comment type="similarity">
    <text evidence="2">Belongs to the DedA family.</text>
</comment>
<keyword evidence="10" id="KW-1185">Reference proteome</keyword>
<dbReference type="PANTHER" id="PTHR42709">
    <property type="entry name" value="ALKALINE PHOSPHATASE LIKE PROTEIN"/>
    <property type="match status" value="1"/>
</dbReference>
<keyword evidence="6 7" id="KW-0472">Membrane</keyword>
<evidence type="ECO:0000256" key="4">
    <source>
        <dbReference type="ARBA" id="ARBA00022692"/>
    </source>
</evidence>
<evidence type="ECO:0000256" key="1">
    <source>
        <dbReference type="ARBA" id="ARBA00004651"/>
    </source>
</evidence>
<feature type="domain" description="VTT" evidence="8">
    <location>
        <begin position="3"/>
        <end position="114"/>
    </location>
</feature>
<dbReference type="InterPro" id="IPR051311">
    <property type="entry name" value="DedA_domain"/>
</dbReference>
<proteinExistence type="inferred from homology"/>
<feature type="transmembrane region" description="Helical" evidence="7">
    <location>
        <begin position="63"/>
        <end position="87"/>
    </location>
</feature>
<comment type="subcellular location">
    <subcellularLocation>
        <location evidence="1">Cell membrane</location>
        <topology evidence="1">Multi-pass membrane protein</topology>
    </subcellularLocation>
</comment>
<dbReference type="RefSeq" id="WP_388002519.1">
    <property type="nucleotide sequence ID" value="NZ_JBHUEE010000002.1"/>
</dbReference>
<evidence type="ECO:0000313" key="10">
    <source>
        <dbReference type="Proteomes" id="UP001597277"/>
    </source>
</evidence>
<dbReference type="EMBL" id="JBHUEE010000002">
    <property type="protein sequence ID" value="MFD1717041.1"/>
    <property type="molecule type" value="Genomic_DNA"/>
</dbReference>
<gene>
    <name evidence="9" type="ORF">ACFSE6_04295</name>
</gene>
<protein>
    <submittedName>
        <fullName evidence="9">DedA family protein</fullName>
    </submittedName>
</protein>
<organism evidence="9 10">
    <name type="scientific">Georgenia deserti</name>
    <dbReference type="NCBI Taxonomy" id="2093781"/>
    <lineage>
        <taxon>Bacteria</taxon>
        <taxon>Bacillati</taxon>
        <taxon>Actinomycetota</taxon>
        <taxon>Actinomycetes</taxon>
        <taxon>Micrococcales</taxon>
        <taxon>Bogoriellaceae</taxon>
        <taxon>Georgenia</taxon>
    </lineage>
</organism>
<evidence type="ECO:0000256" key="3">
    <source>
        <dbReference type="ARBA" id="ARBA00022475"/>
    </source>
</evidence>
<keyword evidence="3" id="KW-1003">Cell membrane</keyword>
<dbReference type="PANTHER" id="PTHR42709:SF6">
    <property type="entry name" value="UNDECAPRENYL PHOSPHATE TRANSPORTER A"/>
    <property type="match status" value="1"/>
</dbReference>
<feature type="transmembrane region" description="Helical" evidence="7">
    <location>
        <begin position="12"/>
        <end position="31"/>
    </location>
</feature>
<dbReference type="InterPro" id="IPR032816">
    <property type="entry name" value="VTT_dom"/>
</dbReference>
<feature type="transmembrane region" description="Helical" evidence="7">
    <location>
        <begin position="99"/>
        <end position="124"/>
    </location>
</feature>
<evidence type="ECO:0000256" key="5">
    <source>
        <dbReference type="ARBA" id="ARBA00022989"/>
    </source>
</evidence>
<name>A0ABW4L4R2_9MICO</name>
<sequence length="171" mass="18068">MSGLFSGWPYPVAVAALFAIAFLRGGLTYLLGRAVELGAARTRVARLMRTPAYRRARRAVSRWGAPVVSISFLTVGFQTLVNVAAGVAQMPRRRYVPALAVGALLWAFLYATVGFVAFAAVSALYDRSPALALGASGVAVGVLGWFVLAQVRSARRDPDPSVSAGEEPVGE</sequence>
<evidence type="ECO:0000313" key="9">
    <source>
        <dbReference type="EMBL" id="MFD1717041.1"/>
    </source>
</evidence>
<dbReference type="Proteomes" id="UP001597277">
    <property type="component" value="Unassembled WGS sequence"/>
</dbReference>
<evidence type="ECO:0000256" key="7">
    <source>
        <dbReference type="SAM" id="Phobius"/>
    </source>
</evidence>